<reference evidence="3" key="1">
    <citation type="journal article" date="2020" name="Stud. Mycol.">
        <title>101 Dothideomycetes genomes: a test case for predicting lifestyles and emergence of pathogens.</title>
        <authorList>
            <person name="Haridas S."/>
            <person name="Albert R."/>
            <person name="Binder M."/>
            <person name="Bloem J."/>
            <person name="Labutti K."/>
            <person name="Salamov A."/>
            <person name="Andreopoulos B."/>
            <person name="Baker S."/>
            <person name="Barry K."/>
            <person name="Bills G."/>
            <person name="Bluhm B."/>
            <person name="Cannon C."/>
            <person name="Castanera R."/>
            <person name="Culley D."/>
            <person name="Daum C."/>
            <person name="Ezra D."/>
            <person name="Gonzalez J."/>
            <person name="Henrissat B."/>
            <person name="Kuo A."/>
            <person name="Liang C."/>
            <person name="Lipzen A."/>
            <person name="Lutzoni F."/>
            <person name="Magnuson J."/>
            <person name="Mondo S."/>
            <person name="Nolan M."/>
            <person name="Ohm R."/>
            <person name="Pangilinan J."/>
            <person name="Park H.-J."/>
            <person name="Ramirez L."/>
            <person name="Alfaro M."/>
            <person name="Sun H."/>
            <person name="Tritt A."/>
            <person name="Yoshinaga Y."/>
            <person name="Zwiers L.-H."/>
            <person name="Turgeon B."/>
            <person name="Goodwin S."/>
            <person name="Spatafora J."/>
            <person name="Crous P."/>
            <person name="Grigoriev I."/>
        </authorList>
    </citation>
    <scope>NUCLEOTIDE SEQUENCE</scope>
    <source>
        <strain evidence="3">CBS 115976</strain>
    </source>
</reference>
<feature type="region of interest" description="Disordered" evidence="2">
    <location>
        <begin position="672"/>
        <end position="699"/>
    </location>
</feature>
<dbReference type="PANTHER" id="PTHR42041">
    <property type="entry name" value="DNA ENDONUCLEASE ACTIVATOR CTP1 C-TERMINAL DOMAIN-CONTAINING PROTEIN"/>
    <property type="match status" value="1"/>
</dbReference>
<feature type="compositionally biased region" description="Basic and acidic residues" evidence="2">
    <location>
        <begin position="536"/>
        <end position="546"/>
    </location>
</feature>
<keyword evidence="4" id="KW-1185">Reference proteome</keyword>
<feature type="region of interest" description="Disordered" evidence="2">
    <location>
        <begin position="299"/>
        <end position="348"/>
    </location>
</feature>
<accession>A0A6A6UQS6</accession>
<evidence type="ECO:0000256" key="1">
    <source>
        <dbReference type="SAM" id="Coils"/>
    </source>
</evidence>
<keyword evidence="1" id="KW-0175">Coiled coil</keyword>
<feature type="region of interest" description="Disordered" evidence="2">
    <location>
        <begin position="434"/>
        <end position="508"/>
    </location>
</feature>
<feature type="region of interest" description="Disordered" evidence="2">
    <location>
        <begin position="1"/>
        <end position="93"/>
    </location>
</feature>
<dbReference type="AlphaFoldDB" id="A0A6A6UQS6"/>
<feature type="coiled-coil region" evidence="1">
    <location>
        <begin position="349"/>
        <end position="376"/>
    </location>
</feature>
<evidence type="ECO:0000313" key="4">
    <source>
        <dbReference type="Proteomes" id="UP000799302"/>
    </source>
</evidence>
<feature type="compositionally biased region" description="Pro residues" evidence="2">
    <location>
        <begin position="565"/>
        <end position="575"/>
    </location>
</feature>
<organism evidence="3 4">
    <name type="scientific">Microthyrium microscopicum</name>
    <dbReference type="NCBI Taxonomy" id="703497"/>
    <lineage>
        <taxon>Eukaryota</taxon>
        <taxon>Fungi</taxon>
        <taxon>Dikarya</taxon>
        <taxon>Ascomycota</taxon>
        <taxon>Pezizomycotina</taxon>
        <taxon>Dothideomycetes</taxon>
        <taxon>Dothideomycetes incertae sedis</taxon>
        <taxon>Microthyriales</taxon>
        <taxon>Microthyriaceae</taxon>
        <taxon>Microthyrium</taxon>
    </lineage>
</organism>
<dbReference type="Proteomes" id="UP000799302">
    <property type="component" value="Unassembled WGS sequence"/>
</dbReference>
<evidence type="ECO:0000313" key="3">
    <source>
        <dbReference type="EMBL" id="KAF2673747.1"/>
    </source>
</evidence>
<gene>
    <name evidence="3" type="ORF">BT63DRAFT_165607</name>
</gene>
<feature type="region of interest" description="Disordered" evidence="2">
    <location>
        <begin position="147"/>
        <end position="172"/>
    </location>
</feature>
<feature type="compositionally biased region" description="Polar residues" evidence="2">
    <location>
        <begin position="614"/>
        <end position="623"/>
    </location>
</feature>
<dbReference type="EMBL" id="MU004231">
    <property type="protein sequence ID" value="KAF2673747.1"/>
    <property type="molecule type" value="Genomic_DNA"/>
</dbReference>
<feature type="compositionally biased region" description="Polar residues" evidence="2">
    <location>
        <begin position="549"/>
        <end position="560"/>
    </location>
</feature>
<sequence>MDTFKFPASPSTPLYPLSPERVNGTRPPYAGPISHHSHTPSLPEFGKSTPLAAAHNRPLHGSIPTVAPFQLDPIAPSSPPKSPLRSAGSHSRTNSDALVQGMIARFDGLSVKDWKAQSETAVKRAEIAREMAELETRKIKELCGEVEGERKKKSEEARKLKRELEESRERERKVARRLEVLMEELHRAKETHGHTISVYEKEVRKARKEAFKSSSAFVKVQEDAKAARAHVKAMQTNLETEKAKAANREQEAFTAQYQLVGAQQEHQKALEQILVLQQERDSLKTSLQEEEVARMAVEGRFALPPPKDDDEDEDLLQSPTRSPVKSPRKMQQRSKTQSSDSEKENVMPVKKSLLQLKALQEELALERRLRQKAVDQIDFMKMECQFECCSCRIAEQRGNHYVHDSTYLTDMERIKKEVPAAEDAMDVDVKDFAENAEQSSPSKDAQETQEVVAFSPDSGTFKALDTPMDDDISEFTKQAPLTNRRATGMRQRHSSFRLSGSVKHSTPDIEDSHTILQEEIAKIHEIVPQPSATPPAEHDESSHSDSDPMESQHSSPEPLSQNNPSTPPASPPLAPQTPAGLAIRTITTTTTIPMQFSPEKAMHKPYQPSHHQDASSMPTTPQTISHPPSFGILNNENLPPTPGAFKADGTIDREAALEMIRQRRNRSRSMVIGQATPHKGMVEGNIRRDISAPVGGKTR</sequence>
<name>A0A6A6UQS6_9PEZI</name>
<dbReference type="PANTHER" id="PTHR42041:SF1">
    <property type="entry name" value="DNA ENDONUCLEASE ACTIVATOR CTP1 C-TERMINAL DOMAIN-CONTAINING PROTEIN"/>
    <property type="match status" value="1"/>
</dbReference>
<evidence type="ECO:0000256" key="2">
    <source>
        <dbReference type="SAM" id="MobiDB-lite"/>
    </source>
</evidence>
<feature type="compositionally biased region" description="Polar residues" evidence="2">
    <location>
        <begin position="475"/>
        <end position="485"/>
    </location>
</feature>
<proteinExistence type="predicted"/>
<feature type="coiled-coil region" evidence="1">
    <location>
        <begin position="224"/>
        <end position="279"/>
    </location>
</feature>
<dbReference type="OrthoDB" id="4495335at2759"/>
<protein>
    <submittedName>
        <fullName evidence="3">Uncharacterized protein</fullName>
    </submittedName>
</protein>
<feature type="region of interest" description="Disordered" evidence="2">
    <location>
        <begin position="529"/>
        <end position="577"/>
    </location>
</feature>
<feature type="region of interest" description="Disordered" evidence="2">
    <location>
        <begin position="600"/>
        <end position="623"/>
    </location>
</feature>